<comment type="caution">
    <text evidence="2">The sequence shown here is derived from an EMBL/GenBank/DDBJ whole genome shotgun (WGS) entry which is preliminary data.</text>
</comment>
<reference evidence="2" key="1">
    <citation type="submission" date="2021-06" db="EMBL/GenBank/DDBJ databases">
        <authorList>
            <person name="Hodson N. C."/>
            <person name="Mongue J. A."/>
            <person name="Jaron S. K."/>
        </authorList>
    </citation>
    <scope>NUCLEOTIDE SEQUENCE</scope>
</reference>
<proteinExistence type="predicted"/>
<sequence>LNSHSSKSPSSKTVGSENSGRNSPGSDTSDSVCSNENINIDNSDEESLQVSPYIITSKKNHLRNSSNQDIFKDKSIDASSSSNKLVELQIDNVPSVIVPRTVPCIVLTPPAIFNPGLPLLGFSSVTGRFPQDYPHEPSHVPGLTSTSAFASFPFHPGGGNSSTKNYDTNDFKTENSLNLSQSCKDELEVDTRNGITSKKLAFGIDRILADEKDVSSLN</sequence>
<feature type="non-terminal residue" evidence="2">
    <location>
        <position position="1"/>
    </location>
</feature>
<accession>A0A8J2PAG9</accession>
<evidence type="ECO:0000313" key="2">
    <source>
        <dbReference type="EMBL" id="CAG7732362.1"/>
    </source>
</evidence>
<dbReference type="EMBL" id="CAJVCH010229698">
    <property type="protein sequence ID" value="CAG7732362.1"/>
    <property type="molecule type" value="Genomic_DNA"/>
</dbReference>
<organism evidence="2 3">
    <name type="scientific">Allacma fusca</name>
    <dbReference type="NCBI Taxonomy" id="39272"/>
    <lineage>
        <taxon>Eukaryota</taxon>
        <taxon>Metazoa</taxon>
        <taxon>Ecdysozoa</taxon>
        <taxon>Arthropoda</taxon>
        <taxon>Hexapoda</taxon>
        <taxon>Collembola</taxon>
        <taxon>Symphypleona</taxon>
        <taxon>Sminthuridae</taxon>
        <taxon>Allacma</taxon>
    </lineage>
</organism>
<feature type="region of interest" description="Disordered" evidence="1">
    <location>
        <begin position="1"/>
        <end position="46"/>
    </location>
</feature>
<name>A0A8J2PAG9_9HEXA</name>
<keyword evidence="3" id="KW-1185">Reference proteome</keyword>
<evidence type="ECO:0000313" key="3">
    <source>
        <dbReference type="Proteomes" id="UP000708208"/>
    </source>
</evidence>
<dbReference type="Proteomes" id="UP000708208">
    <property type="component" value="Unassembled WGS sequence"/>
</dbReference>
<feature type="compositionally biased region" description="Polar residues" evidence="1">
    <location>
        <begin position="13"/>
        <end position="33"/>
    </location>
</feature>
<protein>
    <submittedName>
        <fullName evidence="2">Uncharacterized protein</fullName>
    </submittedName>
</protein>
<feature type="compositionally biased region" description="Low complexity" evidence="1">
    <location>
        <begin position="1"/>
        <end position="12"/>
    </location>
</feature>
<gene>
    <name evidence="2" type="ORF">AFUS01_LOCUS20883</name>
</gene>
<feature type="non-terminal residue" evidence="2">
    <location>
        <position position="218"/>
    </location>
</feature>
<evidence type="ECO:0000256" key="1">
    <source>
        <dbReference type="SAM" id="MobiDB-lite"/>
    </source>
</evidence>
<dbReference type="AlphaFoldDB" id="A0A8J2PAG9"/>